<dbReference type="CDD" id="cd00067">
    <property type="entry name" value="GAL4"/>
    <property type="match status" value="1"/>
</dbReference>
<dbReference type="Proteomes" id="UP000250043">
    <property type="component" value="Unassembled WGS sequence"/>
</dbReference>
<dbReference type="EMBL" id="KV722612">
    <property type="protein sequence ID" value="OCH85055.1"/>
    <property type="molecule type" value="Genomic_DNA"/>
</dbReference>
<accession>A0A8E2AMN9</accession>
<dbReference type="GO" id="GO:0008270">
    <property type="term" value="F:zinc ion binding"/>
    <property type="evidence" value="ECO:0007669"/>
    <property type="project" value="InterPro"/>
</dbReference>
<feature type="region of interest" description="Disordered" evidence="1">
    <location>
        <begin position="220"/>
        <end position="273"/>
    </location>
</feature>
<dbReference type="GO" id="GO:0000981">
    <property type="term" value="F:DNA-binding transcription factor activity, RNA polymerase II-specific"/>
    <property type="evidence" value="ECO:0007669"/>
    <property type="project" value="InterPro"/>
</dbReference>
<reference evidence="2 3" key="1">
    <citation type="submission" date="2016-07" db="EMBL/GenBank/DDBJ databases">
        <title>Draft genome of the white-rot fungus Obba rivulosa 3A-2.</title>
        <authorList>
            <consortium name="DOE Joint Genome Institute"/>
            <person name="Miettinen O."/>
            <person name="Riley R."/>
            <person name="Acob R."/>
            <person name="Barry K."/>
            <person name="Cullen D."/>
            <person name="De Vries R."/>
            <person name="Hainaut M."/>
            <person name="Hatakka A."/>
            <person name="Henrissat B."/>
            <person name="Hilden K."/>
            <person name="Kuo R."/>
            <person name="Labutti K."/>
            <person name="Lipzen A."/>
            <person name="Makela M.R."/>
            <person name="Sandor L."/>
            <person name="Spatafora J.W."/>
            <person name="Grigoriev I.V."/>
            <person name="Hibbett D.S."/>
        </authorList>
    </citation>
    <scope>NUCLEOTIDE SEQUENCE [LARGE SCALE GENOMIC DNA]</scope>
    <source>
        <strain evidence="2 3">3A-2</strain>
    </source>
</reference>
<feature type="compositionally biased region" description="Polar residues" evidence="1">
    <location>
        <begin position="44"/>
        <end position="53"/>
    </location>
</feature>
<name>A0A8E2AMN9_9APHY</name>
<evidence type="ECO:0000256" key="1">
    <source>
        <dbReference type="SAM" id="MobiDB-lite"/>
    </source>
</evidence>
<feature type="region of interest" description="Disordered" evidence="1">
    <location>
        <begin position="1"/>
        <end position="82"/>
    </location>
</feature>
<dbReference type="InterPro" id="IPR001138">
    <property type="entry name" value="Zn2Cys6_DnaBD"/>
</dbReference>
<evidence type="ECO:0000313" key="3">
    <source>
        <dbReference type="Proteomes" id="UP000250043"/>
    </source>
</evidence>
<dbReference type="AlphaFoldDB" id="A0A8E2AMN9"/>
<dbReference type="InterPro" id="IPR036864">
    <property type="entry name" value="Zn2-C6_fun-type_DNA-bd_sf"/>
</dbReference>
<protein>
    <recommendedName>
        <fullName evidence="4">Zn(2)-C6 fungal-type domain-containing protein</fullName>
    </recommendedName>
</protein>
<gene>
    <name evidence="2" type="ORF">OBBRIDRAFT_891432</name>
</gene>
<organism evidence="2 3">
    <name type="scientific">Obba rivulosa</name>
    <dbReference type="NCBI Taxonomy" id="1052685"/>
    <lineage>
        <taxon>Eukaryota</taxon>
        <taxon>Fungi</taxon>
        <taxon>Dikarya</taxon>
        <taxon>Basidiomycota</taxon>
        <taxon>Agaricomycotina</taxon>
        <taxon>Agaricomycetes</taxon>
        <taxon>Polyporales</taxon>
        <taxon>Gelatoporiaceae</taxon>
        <taxon>Obba</taxon>
    </lineage>
</organism>
<sequence>MSSLPGYHAPMQGTDNQRPCDRAPGFPGPHSLHQGASPRAGQFANANKRTNVNAPHDAPEEFIQGSSRQSHRRNGLGPTYNPNWSVDQMIAWLSGVEDVDTAGVPSEPDAEPAATGHSVLHEPGQETHDTGVIPPGDVLQERAASDVAPLVVPEVAPVDNEVPQEKAKASRGGYGMACQTCKKDKTRCERDIDGEPCKHCRKYMRVKPMHVCAKQVDVGTRGRPKGVLNGQGKNSAKKKGAGLVKSEERKKKQEGVKEAAHVRTQRGKGKEKA</sequence>
<evidence type="ECO:0008006" key="4">
    <source>
        <dbReference type="Google" id="ProtNLM"/>
    </source>
</evidence>
<keyword evidence="3" id="KW-1185">Reference proteome</keyword>
<dbReference type="SUPFAM" id="SSF57701">
    <property type="entry name" value="Zn2/Cys6 DNA-binding domain"/>
    <property type="match status" value="1"/>
</dbReference>
<feature type="compositionally biased region" description="Basic and acidic residues" evidence="1">
    <location>
        <begin position="245"/>
        <end position="261"/>
    </location>
</feature>
<evidence type="ECO:0000313" key="2">
    <source>
        <dbReference type="EMBL" id="OCH85055.1"/>
    </source>
</evidence>
<proteinExistence type="predicted"/>